<accession>A0A2D2LXM4</accession>
<dbReference type="EMBL" id="CP024444">
    <property type="protein sequence ID" value="ATR79781.1"/>
    <property type="molecule type" value="Genomic_DNA"/>
</dbReference>
<keyword evidence="1" id="KW-0614">Plasmid</keyword>
<gene>
    <name evidence="1" type="ORF">NP7_10480</name>
</gene>
<sequence length="319" mass="36350">MQLSDIVKLVVTSTNHHDLHEQLNSLSEKHPNVFKNKKDGVGYTCAATLLTPAVTIHKNNDGEWQITCDDPSLCLPQIDHPTYKVRMRKLADCKKFIKNGNNMQIFSLGYDVISHENVRAIAEHNQIDANSKNLPLYQARYEFACQHMKSQQVELEACYMGGDIMLFACYEQGKTGLVVFHQNGMEFFSGLNKILRAMRFIYYAVSDNLRKVDKPIHAIELGTIFENVKYDSDRPRRYFEVTQLNMLSTKLGGEITIRCIAFDAHGTPIRGKYLTGDIPCFVTYNSEDKRYEAHATVNNNLRYAVLRTQSPSIDDKLAA</sequence>
<name>A0A2D2LXM4_FAUOS</name>
<organism evidence="1 2">
    <name type="scientific">Faucicola osloensis</name>
    <name type="common">Moraxella osloensis</name>
    <dbReference type="NCBI Taxonomy" id="34062"/>
    <lineage>
        <taxon>Bacteria</taxon>
        <taxon>Pseudomonadati</taxon>
        <taxon>Pseudomonadota</taxon>
        <taxon>Gammaproteobacteria</taxon>
        <taxon>Moraxellales</taxon>
        <taxon>Moraxellaceae</taxon>
        <taxon>Faucicola</taxon>
    </lineage>
</organism>
<evidence type="ECO:0000313" key="1">
    <source>
        <dbReference type="EMBL" id="ATR79781.1"/>
    </source>
</evidence>
<protein>
    <submittedName>
        <fullName evidence="1">Uncharacterized protein</fullName>
    </submittedName>
</protein>
<reference evidence="2" key="1">
    <citation type="submission" date="2017-10" db="EMBL/GenBank/DDBJ databases">
        <title>Complete genome sequence of Moraxella osloensis NP7 isolated from human skin.</title>
        <authorList>
            <person name="Lee K."/>
            <person name="Lim J.Y."/>
            <person name="Hwang I."/>
        </authorList>
    </citation>
    <scope>NUCLEOTIDE SEQUENCE [LARGE SCALE GENOMIC DNA]</scope>
    <source>
        <strain evidence="2">NP7</strain>
        <plasmid evidence="2">pnp7-1</plasmid>
    </source>
</reference>
<geneLocation type="plasmid" evidence="2">
    <name>pnp7-1</name>
</geneLocation>
<dbReference type="Proteomes" id="UP000229340">
    <property type="component" value="Plasmid pNP7-1"/>
</dbReference>
<dbReference type="RefSeq" id="WP_100271124.1">
    <property type="nucleotide sequence ID" value="NZ_CP024444.1"/>
</dbReference>
<evidence type="ECO:0000313" key="2">
    <source>
        <dbReference type="Proteomes" id="UP000229340"/>
    </source>
</evidence>
<dbReference type="AlphaFoldDB" id="A0A2D2LXM4"/>
<proteinExistence type="predicted"/>